<feature type="domain" description="Carbohydrate kinase PfkB" evidence="2">
    <location>
        <begin position="176"/>
        <end position="322"/>
    </location>
</feature>
<evidence type="ECO:0000259" key="2">
    <source>
        <dbReference type="Pfam" id="PF00294"/>
    </source>
</evidence>
<dbReference type="OrthoDB" id="497927at2759"/>
<evidence type="ECO:0000256" key="1">
    <source>
        <dbReference type="SAM" id="MobiDB-lite"/>
    </source>
</evidence>
<dbReference type="SUPFAM" id="SSF53613">
    <property type="entry name" value="Ribokinase-like"/>
    <property type="match status" value="1"/>
</dbReference>
<dbReference type="EMBL" id="CAOQHR010000009">
    <property type="protein sequence ID" value="CAI6339761.1"/>
    <property type="molecule type" value="Genomic_DNA"/>
</dbReference>
<dbReference type="InterPro" id="IPR011611">
    <property type="entry name" value="PfkB_dom"/>
</dbReference>
<evidence type="ECO:0000313" key="3">
    <source>
        <dbReference type="EMBL" id="CAI6339761.1"/>
    </source>
</evidence>
<feature type="region of interest" description="Disordered" evidence="1">
    <location>
        <begin position="836"/>
        <end position="867"/>
    </location>
</feature>
<dbReference type="PANTHER" id="PTHR47098:SF1">
    <property type="entry name" value="PFKB FAMILY CARBOHYDRATE KINASE SUPERFAMILY (AFU_ORTHOLOGUE AFUA_4G09500)"/>
    <property type="match status" value="1"/>
</dbReference>
<dbReference type="Proteomes" id="UP001152607">
    <property type="component" value="Unassembled WGS sequence"/>
</dbReference>
<proteinExistence type="predicted"/>
<reference evidence="3" key="1">
    <citation type="submission" date="2023-01" db="EMBL/GenBank/DDBJ databases">
        <authorList>
            <person name="Van Ghelder C."/>
            <person name="Rancurel C."/>
        </authorList>
    </citation>
    <scope>NUCLEOTIDE SEQUENCE</scope>
    <source>
        <strain evidence="3">CNCM I-4278</strain>
    </source>
</reference>
<evidence type="ECO:0000313" key="4">
    <source>
        <dbReference type="Proteomes" id="UP001152607"/>
    </source>
</evidence>
<accession>A0A9W4URQ1</accession>
<dbReference type="AlphaFoldDB" id="A0A9W4URQ1"/>
<feature type="compositionally biased region" description="Acidic residues" evidence="1">
    <location>
        <begin position="837"/>
        <end position="846"/>
    </location>
</feature>
<keyword evidence="4" id="KW-1185">Reference proteome</keyword>
<dbReference type="Pfam" id="PF00294">
    <property type="entry name" value="PfkB"/>
    <property type="match status" value="1"/>
</dbReference>
<dbReference type="Gene3D" id="3.40.1190.20">
    <property type="match status" value="1"/>
</dbReference>
<name>A0A9W4URQ1_9PLEO</name>
<organism evidence="3 4">
    <name type="scientific">Periconia digitata</name>
    <dbReference type="NCBI Taxonomy" id="1303443"/>
    <lineage>
        <taxon>Eukaryota</taxon>
        <taxon>Fungi</taxon>
        <taxon>Dikarya</taxon>
        <taxon>Ascomycota</taxon>
        <taxon>Pezizomycotina</taxon>
        <taxon>Dothideomycetes</taxon>
        <taxon>Pleosporomycetidae</taxon>
        <taxon>Pleosporales</taxon>
        <taxon>Massarineae</taxon>
        <taxon>Periconiaceae</taxon>
        <taxon>Periconia</taxon>
    </lineage>
</organism>
<dbReference type="InterPro" id="IPR029056">
    <property type="entry name" value="Ribokinase-like"/>
</dbReference>
<dbReference type="PANTHER" id="PTHR47098">
    <property type="entry name" value="PROTEIN MAK32"/>
    <property type="match status" value="1"/>
</dbReference>
<feature type="region of interest" description="Disordered" evidence="1">
    <location>
        <begin position="432"/>
        <end position="462"/>
    </location>
</feature>
<protein>
    <recommendedName>
        <fullName evidence="2">Carbohydrate kinase PfkB domain-containing protein</fullName>
    </recommendedName>
</protein>
<gene>
    <name evidence="3" type="ORF">PDIGIT_LOCUS12924</name>
</gene>
<sequence length="926" mass="103852">MSPNISCVSLGMVIIDDIHMPGRPPLKDVLGGSASFVTLGQRLFASTPPEVGCLVIAGNDFPSNVKRTFDEWGITLVTKVRTDRKSSRGKLVYQDTTFGRMTDTLLICKLIANRHTAKTFEYNGEPLRATPDDLVGTPLLHAKAIHLFGSPKEIVVQVPQLLKLRNDQGISERPLIVWEPLPAACTKANREAILAACQVVDVFSPNHLEIAAVFEDAPLPDFDTERWENFGQSILDSSLGPSGAGVVVIRAGENGAVAMSQTMRPIWLPSYYEQGSSKVIDPTGAGNTFLGGYIAGWQHTGDICEAMKFGHVAASFAVEQIGLPKLGSVAGRQLCEQWCERCSSITRLQGASPLPCRDFSNMHLEHIDLPSFWNGIEQLYGKKHDVVIRQSGPSNSGNKLKRARDDSWAVEEKQLKRTRLQSQIISAAPVVKIDGNRGPRTSTRKSVKRSRDDSDIPSTTQHKKLRIESSLQKPQEAVFNPLCGNSDGKNSCNCRKKRRKRTTHTCMFKGRSVTPLAFDLKLASAHPQSQCPLFSKLPRHLRSKIYEFALLNYVSGPDRGGNWPDSTIAWPLLLTCKSIYLRAYKIPYLINYFQFDGPNRPSFDFSLLAPWQFALIQNVGCSIVQDSSEPYLRDIIRMWKPESRHDSSFVVPRFFQAESVVPEPHIKSFNFALMSAYRPKIEPLRDGMLVEYISDQWSRERKRFDVGVMLARQLTHLTLRLRYDDWSTSMCHPNSRKRDEQLSYDPALCYDKTEECMEEIGTASDMFSLYLERKAGKNPPATDGSLCAIVNTIPSLKTMDIALETYEPKRGQLDRVVDCAKLWTFPRLVWNGKVTEEEWSTGDDTSDTNGDTQMQDGTQETQEAETGDWRDACTRFVVRTLHYRRRASDETLNGIINGLEDTSLMEVDNDGSADDFIVDHGREGDH</sequence>
<comment type="caution">
    <text evidence="3">The sequence shown here is derived from an EMBL/GenBank/DDBJ whole genome shotgun (WGS) entry which is preliminary data.</text>
</comment>